<evidence type="ECO:0000256" key="1">
    <source>
        <dbReference type="ARBA" id="ARBA00001436"/>
    </source>
</evidence>
<dbReference type="SUPFAM" id="SSF55073">
    <property type="entry name" value="Nucleotide cyclase"/>
    <property type="match status" value="1"/>
</dbReference>
<dbReference type="EMBL" id="JAUCMX010000029">
    <property type="protein sequence ID" value="KAK3507171.1"/>
    <property type="molecule type" value="Genomic_DNA"/>
</dbReference>
<dbReference type="SMART" id="SM00044">
    <property type="entry name" value="CYCc"/>
    <property type="match status" value="1"/>
</dbReference>
<keyword evidence="12" id="KW-1185">Reference proteome</keyword>
<dbReference type="PANTHER" id="PTHR45655">
    <property type="entry name" value="GUANYLATE CYCLASE SOLUBLE SUBUNIT BETA-2"/>
    <property type="match status" value="1"/>
</dbReference>
<evidence type="ECO:0000259" key="10">
    <source>
        <dbReference type="PROSITE" id="PS50125"/>
    </source>
</evidence>
<dbReference type="GO" id="GO:0070482">
    <property type="term" value="P:response to oxygen levels"/>
    <property type="evidence" value="ECO:0007669"/>
    <property type="project" value="TreeGrafter"/>
</dbReference>
<evidence type="ECO:0000256" key="5">
    <source>
        <dbReference type="ARBA" id="ARBA00023293"/>
    </source>
</evidence>
<keyword evidence="5" id="KW-0141">cGMP biosynthesis</keyword>
<evidence type="ECO:0000256" key="9">
    <source>
        <dbReference type="SAM" id="MobiDB-lite"/>
    </source>
</evidence>
<gene>
    <name evidence="11" type="ORF">QTP70_009360</name>
</gene>
<dbReference type="GO" id="GO:0020037">
    <property type="term" value="F:heme binding"/>
    <property type="evidence" value="ECO:0007669"/>
    <property type="project" value="InterPro"/>
</dbReference>
<dbReference type="Gene3D" id="3.30.450.260">
    <property type="entry name" value="Haem NO binding associated domain"/>
    <property type="match status" value="1"/>
</dbReference>
<dbReference type="PANTHER" id="PTHR45655:SF4">
    <property type="entry name" value="GUANYLATE CYCLASE SOLUBLE SUBUNIT ALPHA-1"/>
    <property type="match status" value="1"/>
</dbReference>
<dbReference type="EC" id="4.6.1.2" evidence="2"/>
<accession>A0AAE0PS24</accession>
<protein>
    <recommendedName>
        <fullName evidence="6">Guanylate cyclase soluble subunit alpha-1</fullName>
        <ecNumber evidence="2">4.6.1.2</ecNumber>
    </recommendedName>
    <alternativeName>
        <fullName evidence="7">Soluble guanylate cyclase large subunit</fullName>
    </alternativeName>
</protein>
<evidence type="ECO:0000256" key="2">
    <source>
        <dbReference type="ARBA" id="ARBA00012202"/>
    </source>
</evidence>
<name>A0AAE0PS24_9TELE</name>
<dbReference type="FunFam" id="3.30.450.260:FF:000002">
    <property type="entry name" value="guanylate cyclase soluble subunit alpha-2"/>
    <property type="match status" value="1"/>
</dbReference>
<dbReference type="AlphaFoldDB" id="A0AAE0PS24"/>
<evidence type="ECO:0000256" key="8">
    <source>
        <dbReference type="SAM" id="Coils"/>
    </source>
</evidence>
<feature type="region of interest" description="Disordered" evidence="9">
    <location>
        <begin position="91"/>
        <end position="112"/>
    </location>
</feature>
<dbReference type="InterPro" id="IPR001054">
    <property type="entry name" value="A/G_cyclase"/>
</dbReference>
<evidence type="ECO:0000256" key="4">
    <source>
        <dbReference type="ARBA" id="ARBA00023239"/>
    </source>
</evidence>
<feature type="region of interest" description="Disordered" evidence="9">
    <location>
        <begin position="23"/>
        <end position="42"/>
    </location>
</feature>
<dbReference type="InterPro" id="IPR042463">
    <property type="entry name" value="HNOB_dom_associated_sf"/>
</dbReference>
<comment type="catalytic activity">
    <reaction evidence="1">
        <text>GTP = 3',5'-cyclic GMP + diphosphate</text>
        <dbReference type="Rhea" id="RHEA:13665"/>
        <dbReference type="ChEBI" id="CHEBI:33019"/>
        <dbReference type="ChEBI" id="CHEBI:37565"/>
        <dbReference type="ChEBI" id="CHEBI:57746"/>
        <dbReference type="EC" id="4.6.1.2"/>
    </reaction>
</comment>
<dbReference type="Gene3D" id="3.90.1520.10">
    <property type="entry name" value="H-NOX domain"/>
    <property type="match status" value="1"/>
</dbReference>
<evidence type="ECO:0000256" key="7">
    <source>
        <dbReference type="ARBA" id="ARBA00042184"/>
    </source>
</evidence>
<evidence type="ECO:0000313" key="11">
    <source>
        <dbReference type="EMBL" id="KAK3507171.1"/>
    </source>
</evidence>
<dbReference type="InterPro" id="IPR038158">
    <property type="entry name" value="H-NOX_domain_sf"/>
</dbReference>
<feature type="coiled-coil region" evidence="8">
    <location>
        <begin position="431"/>
        <end position="458"/>
    </location>
</feature>
<evidence type="ECO:0000256" key="3">
    <source>
        <dbReference type="ARBA" id="ARBA00022741"/>
    </source>
</evidence>
<feature type="domain" description="Guanylate cyclase" evidence="10">
    <location>
        <begin position="486"/>
        <end position="529"/>
    </location>
</feature>
<dbReference type="Proteomes" id="UP001274896">
    <property type="component" value="Unassembled WGS sequence"/>
</dbReference>
<dbReference type="Pfam" id="PF07701">
    <property type="entry name" value="HNOBA"/>
    <property type="match status" value="1"/>
</dbReference>
<keyword evidence="8" id="KW-0175">Coiled coil</keyword>
<reference evidence="11" key="1">
    <citation type="submission" date="2023-06" db="EMBL/GenBank/DDBJ databases">
        <title>Male Hemibagrus guttatus genome.</title>
        <authorList>
            <person name="Bian C."/>
        </authorList>
    </citation>
    <scope>NUCLEOTIDE SEQUENCE</scope>
    <source>
        <strain evidence="11">Male_cb2023</strain>
        <tissue evidence="11">Muscle</tissue>
    </source>
</reference>
<dbReference type="Pfam" id="PF00211">
    <property type="entry name" value="Guanylate_cyc"/>
    <property type="match status" value="1"/>
</dbReference>
<dbReference type="InterPro" id="IPR029787">
    <property type="entry name" value="Nucleotide_cyclase"/>
</dbReference>
<sequence length="539" mass="60583">MFCAKLKELKISAECPFSVLVKNEEADERGEREEREEREESRAQIAECVANVAPRRKTSRNKVNLHSLGESVRKLVCPEFEKLRNAMSRVMKQQSHAARPAQHSTDDHQLPDKPEHLQEVMKSYSVKTGIPLDSLKLALGSEVFRDCYEEDDHVLRVVGGALHDFLNSFNVLLKQSTPPTADARHHVCQASVLCLDKDPGLLTVYYFHPHSTTELFFPGIVQAAAHFLYGIKVDVKMDSELKEGETLHDNHQPHLLYSIAVRDARSLTPSPMRTHSSGHIPLSLLYSTFPFHILLDQDMAVLQMGDGLRRRLGRGREGQRRPAFEEHFVIVMPEIQADFQRILTMLNTQFILRVKQLGASTAAGYGKHMDLKGQMIFMSESNAVLFLGSPCVDRLEELTGRGLYLSDIPIHNALRDVVLVGEQAKAQDGLKKRLGKAKAALEQAHQALEEEKRKTVELLFTIFPGNVAQRLWQGLPVQAKKFGAVTVLFSDIVGFTAICSRCTPMQVVDMLSALYTRFDHHCGELDVYKRGSHLCLCSG</sequence>
<dbReference type="InterPro" id="IPR011645">
    <property type="entry name" value="HNOB_dom_associated"/>
</dbReference>
<organism evidence="11 12">
    <name type="scientific">Hemibagrus guttatus</name>
    <dbReference type="NCBI Taxonomy" id="175788"/>
    <lineage>
        <taxon>Eukaryota</taxon>
        <taxon>Metazoa</taxon>
        <taxon>Chordata</taxon>
        <taxon>Craniata</taxon>
        <taxon>Vertebrata</taxon>
        <taxon>Euteleostomi</taxon>
        <taxon>Actinopterygii</taxon>
        <taxon>Neopterygii</taxon>
        <taxon>Teleostei</taxon>
        <taxon>Ostariophysi</taxon>
        <taxon>Siluriformes</taxon>
        <taxon>Bagridae</taxon>
        <taxon>Hemibagrus</taxon>
    </lineage>
</organism>
<feature type="compositionally biased region" description="Basic and acidic residues" evidence="9">
    <location>
        <begin position="29"/>
        <end position="42"/>
    </location>
</feature>
<evidence type="ECO:0000313" key="12">
    <source>
        <dbReference type="Proteomes" id="UP001274896"/>
    </source>
</evidence>
<dbReference type="GO" id="GO:0000166">
    <property type="term" value="F:nucleotide binding"/>
    <property type="evidence" value="ECO:0007669"/>
    <property type="project" value="UniProtKB-KW"/>
</dbReference>
<evidence type="ECO:0000256" key="6">
    <source>
        <dbReference type="ARBA" id="ARBA00040514"/>
    </source>
</evidence>
<dbReference type="GO" id="GO:0004383">
    <property type="term" value="F:guanylate cyclase activity"/>
    <property type="evidence" value="ECO:0007669"/>
    <property type="project" value="UniProtKB-EC"/>
</dbReference>
<dbReference type="Gene3D" id="3.30.70.1230">
    <property type="entry name" value="Nucleotide cyclase"/>
    <property type="match status" value="1"/>
</dbReference>
<keyword evidence="4" id="KW-0456">Lyase</keyword>
<dbReference type="GO" id="GO:0019934">
    <property type="term" value="P:cGMP-mediated signaling"/>
    <property type="evidence" value="ECO:0007669"/>
    <property type="project" value="TreeGrafter"/>
</dbReference>
<dbReference type="Gene3D" id="6.10.250.780">
    <property type="match status" value="1"/>
</dbReference>
<keyword evidence="3" id="KW-0547">Nucleotide-binding</keyword>
<dbReference type="GO" id="GO:0008074">
    <property type="term" value="C:guanylate cyclase complex, soluble"/>
    <property type="evidence" value="ECO:0007669"/>
    <property type="project" value="TreeGrafter"/>
</dbReference>
<dbReference type="PROSITE" id="PS50125">
    <property type="entry name" value="GUANYLATE_CYCLASE_2"/>
    <property type="match status" value="1"/>
</dbReference>
<comment type="caution">
    <text evidence="11">The sequence shown here is derived from an EMBL/GenBank/DDBJ whole genome shotgun (WGS) entry which is preliminary data.</text>
</comment>
<proteinExistence type="predicted"/>